<evidence type="ECO:0000256" key="1">
    <source>
        <dbReference type="ARBA" id="ARBA00004672"/>
    </source>
</evidence>
<keyword evidence="6" id="KW-0067">ATP-binding</keyword>
<organism evidence="8 9">
    <name type="scientific">Romanomermis culicivorax</name>
    <name type="common">Nematode worm</name>
    <dbReference type="NCBI Taxonomy" id="13658"/>
    <lineage>
        <taxon>Eukaryota</taxon>
        <taxon>Metazoa</taxon>
        <taxon>Ecdysozoa</taxon>
        <taxon>Nematoda</taxon>
        <taxon>Enoplea</taxon>
        <taxon>Dorylaimia</taxon>
        <taxon>Mermithida</taxon>
        <taxon>Mermithoidea</taxon>
        <taxon>Mermithidae</taxon>
        <taxon>Romanomermis</taxon>
    </lineage>
</organism>
<dbReference type="Proteomes" id="UP000887565">
    <property type="component" value="Unplaced"/>
</dbReference>
<dbReference type="FunFam" id="3.30.200.20:FF:000183">
    <property type="entry name" value="Probable multifunctional protein ADE2"/>
    <property type="match status" value="1"/>
</dbReference>
<dbReference type="Gene3D" id="3.30.200.20">
    <property type="entry name" value="Phosphorylase Kinase, domain 1"/>
    <property type="match status" value="1"/>
</dbReference>
<reference evidence="9" key="1">
    <citation type="submission" date="2022-11" db="UniProtKB">
        <authorList>
            <consortium name="WormBaseParasite"/>
        </authorList>
    </citation>
    <scope>IDENTIFICATION</scope>
</reference>
<dbReference type="PANTHER" id="PTHR43599">
    <property type="entry name" value="MULTIFUNCTIONAL PROTEIN ADE2"/>
    <property type="match status" value="1"/>
</dbReference>
<dbReference type="EC" id="6.3.2.6" evidence="2"/>
<evidence type="ECO:0000313" key="8">
    <source>
        <dbReference type="Proteomes" id="UP000887565"/>
    </source>
</evidence>
<evidence type="ECO:0000259" key="7">
    <source>
        <dbReference type="Pfam" id="PF01259"/>
    </source>
</evidence>
<dbReference type="OMA" id="PPKMEMF"/>
<evidence type="ECO:0000256" key="4">
    <source>
        <dbReference type="ARBA" id="ARBA00022741"/>
    </source>
</evidence>
<dbReference type="GO" id="GO:0005524">
    <property type="term" value="F:ATP binding"/>
    <property type="evidence" value="ECO:0007669"/>
    <property type="project" value="UniProtKB-KW"/>
</dbReference>
<dbReference type="GO" id="GO:0006189">
    <property type="term" value="P:'de novo' IMP biosynthetic process"/>
    <property type="evidence" value="ECO:0007669"/>
    <property type="project" value="TreeGrafter"/>
</dbReference>
<protein>
    <recommendedName>
        <fullName evidence="2">phosphoribosylaminoimidazolesuccinocarboxamide synthase</fullName>
        <ecNumber evidence="2">6.3.2.6</ecNumber>
    </recommendedName>
</protein>
<keyword evidence="8" id="KW-1185">Reference proteome</keyword>
<dbReference type="PROSITE" id="PS01057">
    <property type="entry name" value="SAICAR_SYNTHETASE_1"/>
    <property type="match status" value="1"/>
</dbReference>
<dbReference type="GO" id="GO:0005829">
    <property type="term" value="C:cytosol"/>
    <property type="evidence" value="ECO:0007669"/>
    <property type="project" value="TreeGrafter"/>
</dbReference>
<keyword evidence="5" id="KW-0658">Purine biosynthesis</keyword>
<evidence type="ECO:0000256" key="5">
    <source>
        <dbReference type="ARBA" id="ARBA00022755"/>
    </source>
</evidence>
<accession>A0A915I686</accession>
<evidence type="ECO:0000256" key="3">
    <source>
        <dbReference type="ARBA" id="ARBA00022598"/>
    </source>
</evidence>
<evidence type="ECO:0000313" key="9">
    <source>
        <dbReference type="WBParaSite" id="nRc.2.0.1.t09375-RA"/>
    </source>
</evidence>
<dbReference type="GO" id="GO:0004639">
    <property type="term" value="F:phosphoribosylaminoimidazolesuccinocarboxamide synthase activity"/>
    <property type="evidence" value="ECO:0007669"/>
    <property type="project" value="UniProtKB-EC"/>
</dbReference>
<dbReference type="PANTHER" id="PTHR43599:SF3">
    <property type="entry name" value="SI:DKEY-6E2.2"/>
    <property type="match status" value="1"/>
</dbReference>
<dbReference type="InterPro" id="IPR050089">
    <property type="entry name" value="SAICAR_synthetase"/>
</dbReference>
<proteinExistence type="predicted"/>
<name>A0A915I686_ROMCU</name>
<keyword evidence="3" id="KW-0436">Ligase</keyword>
<dbReference type="InterPro" id="IPR018236">
    <property type="entry name" value="SAICAR_synthetase_CS"/>
</dbReference>
<sequence length="155" mass="17979">MTPNDYESIEKIETMDLNTCEKLAEGKTKIIYQLPKFPNYVAINSKDKITAFNAVRQHELEGKAALSNEATCRVFDFLNFVGFPSHFVKRLDQTTFLARKCQMIPIEWVARRVATGSFLKRNQGVPEGFRFSPPKMEMFFKVKLQYSMFPEVAFF</sequence>
<dbReference type="AlphaFoldDB" id="A0A915I686"/>
<comment type="pathway">
    <text evidence="1">Purine metabolism; IMP biosynthesis via de novo pathway; 5-amino-1-(5-phospho-D-ribosyl)imidazole-4-carboxamide from 5-amino-1-(5-phospho-D-ribosyl)imidazole-4-carboxylate: step 1/2.</text>
</comment>
<dbReference type="Pfam" id="PF01259">
    <property type="entry name" value="SAICAR_synt"/>
    <property type="match status" value="1"/>
</dbReference>
<evidence type="ECO:0000256" key="6">
    <source>
        <dbReference type="ARBA" id="ARBA00022840"/>
    </source>
</evidence>
<dbReference type="WBParaSite" id="nRc.2.0.1.t09375-RA">
    <property type="protein sequence ID" value="nRc.2.0.1.t09375-RA"/>
    <property type="gene ID" value="nRc.2.0.1.g09375"/>
</dbReference>
<feature type="domain" description="SAICAR synthetase/ADE2 N-terminal" evidence="7">
    <location>
        <begin position="22"/>
        <end position="142"/>
    </location>
</feature>
<dbReference type="SUPFAM" id="SSF56104">
    <property type="entry name" value="SAICAR synthase-like"/>
    <property type="match status" value="1"/>
</dbReference>
<keyword evidence="4" id="KW-0547">Nucleotide-binding</keyword>
<dbReference type="InterPro" id="IPR028923">
    <property type="entry name" value="SAICAR_synt/ADE2_N"/>
</dbReference>
<evidence type="ECO:0000256" key="2">
    <source>
        <dbReference type="ARBA" id="ARBA00012217"/>
    </source>
</evidence>